<evidence type="ECO:0000313" key="3">
    <source>
        <dbReference type="EMBL" id="WUR04059.1"/>
    </source>
</evidence>
<protein>
    <submittedName>
        <fullName evidence="3">SP-containing membrane protein</fullName>
    </submittedName>
</protein>
<dbReference type="GeneID" id="90541883"/>
<feature type="signal peptide" evidence="2">
    <location>
        <begin position="1"/>
        <end position="16"/>
    </location>
</feature>
<name>A0AAX4JDP8_9MICR</name>
<proteinExistence type="predicted"/>
<keyword evidence="1" id="KW-0472">Membrane</keyword>
<keyword evidence="1" id="KW-1133">Transmembrane helix</keyword>
<feature type="chain" id="PRO_5043948979" evidence="2">
    <location>
        <begin position="17"/>
        <end position="165"/>
    </location>
</feature>
<dbReference type="AlphaFoldDB" id="A0AAX4JDP8"/>
<accession>A0AAX4JDP8</accession>
<keyword evidence="2" id="KW-0732">Signal</keyword>
<dbReference type="RefSeq" id="XP_065330204.1">
    <property type="nucleotide sequence ID" value="XM_065474132.1"/>
</dbReference>
<keyword evidence="4" id="KW-1185">Reference proteome</keyword>
<organism evidence="3 4">
    <name type="scientific">Vairimorpha necatrix</name>
    <dbReference type="NCBI Taxonomy" id="6039"/>
    <lineage>
        <taxon>Eukaryota</taxon>
        <taxon>Fungi</taxon>
        <taxon>Fungi incertae sedis</taxon>
        <taxon>Microsporidia</taxon>
        <taxon>Nosematidae</taxon>
        <taxon>Vairimorpha</taxon>
    </lineage>
</organism>
<keyword evidence="1" id="KW-0812">Transmembrane</keyword>
<reference evidence="3" key="1">
    <citation type="journal article" date="2024" name="BMC Genomics">
        <title>Functional annotation of a divergent genome using sequence and structure-based similarity.</title>
        <authorList>
            <person name="Svedberg D."/>
            <person name="Winiger R.R."/>
            <person name="Berg A."/>
            <person name="Sharma H."/>
            <person name="Tellgren-Roth C."/>
            <person name="Debrunner-Vossbrinck B.A."/>
            <person name="Vossbrinck C.R."/>
            <person name="Barandun J."/>
        </authorList>
    </citation>
    <scope>NUCLEOTIDE SEQUENCE</scope>
    <source>
        <strain evidence="3">Illinois isolate</strain>
    </source>
</reference>
<dbReference type="KEGG" id="vnx:VNE69_07127"/>
<evidence type="ECO:0000256" key="2">
    <source>
        <dbReference type="SAM" id="SignalP"/>
    </source>
</evidence>
<feature type="transmembrane region" description="Helical" evidence="1">
    <location>
        <begin position="139"/>
        <end position="162"/>
    </location>
</feature>
<sequence length="165" mass="19157">MIFLHLLLCLISATKHEEDNDSQMIQSIYGHSNLVTIDPSEMHSDEHYQEKKAGHLKFLNKKNLKEEVEICSKEKNNSSVFTADNSFKEVKIPFSCTDKNNIIKTSMFEPIYKPTTIPKDTNEKKSLYLLSFYEDNKKMIIFLVLLLVFLFITVLGFVVVLIKYL</sequence>
<evidence type="ECO:0000256" key="1">
    <source>
        <dbReference type="SAM" id="Phobius"/>
    </source>
</evidence>
<dbReference type="EMBL" id="CP142732">
    <property type="protein sequence ID" value="WUR04059.1"/>
    <property type="molecule type" value="Genomic_DNA"/>
</dbReference>
<evidence type="ECO:0000313" key="4">
    <source>
        <dbReference type="Proteomes" id="UP001334084"/>
    </source>
</evidence>
<dbReference type="Proteomes" id="UP001334084">
    <property type="component" value="Chromosome 7"/>
</dbReference>
<gene>
    <name evidence="3" type="ORF">VNE69_07127</name>
</gene>